<dbReference type="SUPFAM" id="SSF55961">
    <property type="entry name" value="Bet v1-like"/>
    <property type="match status" value="1"/>
</dbReference>
<evidence type="ECO:0000313" key="3">
    <source>
        <dbReference type="EMBL" id="QIG41903.1"/>
    </source>
</evidence>
<protein>
    <submittedName>
        <fullName evidence="3">SRPBCC domain-containing protein</fullName>
    </submittedName>
</protein>
<name>A0A6G6W9S8_9ACTN</name>
<dbReference type="EMBL" id="CP049257">
    <property type="protein sequence ID" value="QIG41903.1"/>
    <property type="molecule type" value="Genomic_DNA"/>
</dbReference>
<evidence type="ECO:0000313" key="4">
    <source>
        <dbReference type="Proteomes" id="UP000502996"/>
    </source>
</evidence>
<reference evidence="3 4" key="1">
    <citation type="submission" date="2020-02" db="EMBL/GenBank/DDBJ databases">
        <title>Full genome sequence of Nocardioides sp. R-3366.</title>
        <authorList>
            <person name="Im W.-T."/>
        </authorList>
    </citation>
    <scope>NUCLEOTIDE SEQUENCE [LARGE SCALE GENOMIC DNA]</scope>
    <source>
        <strain evidence="3 4">R-3366</strain>
    </source>
</reference>
<keyword evidence="4" id="KW-1185">Reference proteome</keyword>
<evidence type="ECO:0000256" key="1">
    <source>
        <dbReference type="ARBA" id="ARBA00006817"/>
    </source>
</evidence>
<feature type="domain" description="Activator of Hsp90 ATPase homologue 1/2-like C-terminal" evidence="2">
    <location>
        <begin position="12"/>
        <end position="133"/>
    </location>
</feature>
<dbReference type="KEGG" id="nano:G5V58_03090"/>
<dbReference type="Proteomes" id="UP000502996">
    <property type="component" value="Chromosome"/>
</dbReference>
<sequence>MHDFTLERHYAAAPEKVWARFTEPALMAQWFCPNPALDVACELDVRPGGAWRCAMGSYVVSGTYVEVDPTERLVFTWAWAHDDDPETTVSVTLTPDGDGTHLLLEHAETAPDAGDDGHRGGWVLNLDRLAAVL</sequence>
<dbReference type="RefSeq" id="WP_165228675.1">
    <property type="nucleotide sequence ID" value="NZ_CP049257.1"/>
</dbReference>
<evidence type="ECO:0000259" key="2">
    <source>
        <dbReference type="Pfam" id="PF08327"/>
    </source>
</evidence>
<comment type="similarity">
    <text evidence="1">Belongs to the AHA1 family.</text>
</comment>
<dbReference type="Gene3D" id="3.30.530.20">
    <property type="match status" value="1"/>
</dbReference>
<proteinExistence type="inferred from homology"/>
<dbReference type="AlphaFoldDB" id="A0A6G6W9S8"/>
<dbReference type="CDD" id="cd07814">
    <property type="entry name" value="SRPBCC_CalC_Aha1-like"/>
    <property type="match status" value="1"/>
</dbReference>
<dbReference type="InterPro" id="IPR013538">
    <property type="entry name" value="ASHA1/2-like_C"/>
</dbReference>
<dbReference type="InterPro" id="IPR023393">
    <property type="entry name" value="START-like_dom_sf"/>
</dbReference>
<dbReference type="Pfam" id="PF08327">
    <property type="entry name" value="AHSA1"/>
    <property type="match status" value="1"/>
</dbReference>
<accession>A0A6G6W9S8</accession>
<gene>
    <name evidence="3" type="ORF">G5V58_03090</name>
</gene>
<organism evidence="3 4">
    <name type="scientific">Nocardioides anomalus</name>
    <dbReference type="NCBI Taxonomy" id="2712223"/>
    <lineage>
        <taxon>Bacteria</taxon>
        <taxon>Bacillati</taxon>
        <taxon>Actinomycetota</taxon>
        <taxon>Actinomycetes</taxon>
        <taxon>Propionibacteriales</taxon>
        <taxon>Nocardioidaceae</taxon>
        <taxon>Nocardioides</taxon>
    </lineage>
</organism>